<dbReference type="EMBL" id="ML992665">
    <property type="protein sequence ID" value="KAF2215995.1"/>
    <property type="molecule type" value="Genomic_DNA"/>
</dbReference>
<accession>A0A6A6FR74</accession>
<name>A0A6A6FR74_9PEZI</name>
<reference evidence="1" key="1">
    <citation type="journal article" date="2020" name="Stud. Mycol.">
        <title>101 Dothideomycetes genomes: a test case for predicting lifestyles and emergence of pathogens.</title>
        <authorList>
            <person name="Haridas S."/>
            <person name="Albert R."/>
            <person name="Binder M."/>
            <person name="Bloem J."/>
            <person name="Labutti K."/>
            <person name="Salamov A."/>
            <person name="Andreopoulos B."/>
            <person name="Baker S."/>
            <person name="Barry K."/>
            <person name="Bills G."/>
            <person name="Bluhm B."/>
            <person name="Cannon C."/>
            <person name="Castanera R."/>
            <person name="Culley D."/>
            <person name="Daum C."/>
            <person name="Ezra D."/>
            <person name="Gonzalez J."/>
            <person name="Henrissat B."/>
            <person name="Kuo A."/>
            <person name="Liang C."/>
            <person name="Lipzen A."/>
            <person name="Lutzoni F."/>
            <person name="Magnuson J."/>
            <person name="Mondo S."/>
            <person name="Nolan M."/>
            <person name="Ohm R."/>
            <person name="Pangilinan J."/>
            <person name="Park H.-J."/>
            <person name="Ramirez L."/>
            <person name="Alfaro M."/>
            <person name="Sun H."/>
            <person name="Tritt A."/>
            <person name="Yoshinaga Y."/>
            <person name="Zwiers L.-H."/>
            <person name="Turgeon B."/>
            <person name="Goodwin S."/>
            <person name="Spatafora J."/>
            <person name="Crous P."/>
            <person name="Grigoriev I."/>
        </authorList>
    </citation>
    <scope>NUCLEOTIDE SEQUENCE</scope>
    <source>
        <strain evidence="1">SCOH1-5</strain>
    </source>
</reference>
<organism evidence="1 2">
    <name type="scientific">Cercospora zeae-maydis SCOH1-5</name>
    <dbReference type="NCBI Taxonomy" id="717836"/>
    <lineage>
        <taxon>Eukaryota</taxon>
        <taxon>Fungi</taxon>
        <taxon>Dikarya</taxon>
        <taxon>Ascomycota</taxon>
        <taxon>Pezizomycotina</taxon>
        <taxon>Dothideomycetes</taxon>
        <taxon>Dothideomycetidae</taxon>
        <taxon>Mycosphaerellales</taxon>
        <taxon>Mycosphaerellaceae</taxon>
        <taxon>Cercospora</taxon>
    </lineage>
</organism>
<dbReference type="AlphaFoldDB" id="A0A6A6FR74"/>
<gene>
    <name evidence="1" type="ORF">CERZMDRAFT_90044</name>
</gene>
<evidence type="ECO:0000313" key="1">
    <source>
        <dbReference type="EMBL" id="KAF2215995.1"/>
    </source>
</evidence>
<evidence type="ECO:0000313" key="2">
    <source>
        <dbReference type="Proteomes" id="UP000799539"/>
    </source>
</evidence>
<protein>
    <submittedName>
        <fullName evidence="1">Uncharacterized protein</fullName>
    </submittedName>
</protein>
<dbReference type="Proteomes" id="UP000799539">
    <property type="component" value="Unassembled WGS sequence"/>
</dbReference>
<sequence>MCHCASSSSPSVEETSRSIIGDVVEFDNSSLCRPCISCPNHELRSTSGGGGGGG</sequence>
<proteinExistence type="predicted"/>
<keyword evidence="2" id="KW-1185">Reference proteome</keyword>